<keyword evidence="2" id="KW-1133">Transmembrane helix</keyword>
<name>A0A6J5YL26_9ZZZZ</name>
<feature type="domain" description="LysM" evidence="3">
    <location>
        <begin position="118"/>
        <end position="165"/>
    </location>
</feature>
<dbReference type="InterPro" id="IPR018392">
    <property type="entry name" value="LysM"/>
</dbReference>
<reference evidence="4" key="1">
    <citation type="submission" date="2020-05" db="EMBL/GenBank/DDBJ databases">
        <authorList>
            <person name="Chiriac C."/>
            <person name="Salcher M."/>
            <person name="Ghai R."/>
            <person name="Kavagutti S V."/>
        </authorList>
    </citation>
    <scope>NUCLEOTIDE SEQUENCE</scope>
</reference>
<dbReference type="InterPro" id="IPR036779">
    <property type="entry name" value="LysM_dom_sf"/>
</dbReference>
<dbReference type="AlphaFoldDB" id="A0A6J5YL26"/>
<organism evidence="4">
    <name type="scientific">freshwater metagenome</name>
    <dbReference type="NCBI Taxonomy" id="449393"/>
    <lineage>
        <taxon>unclassified sequences</taxon>
        <taxon>metagenomes</taxon>
        <taxon>ecological metagenomes</taxon>
    </lineage>
</organism>
<evidence type="ECO:0000256" key="1">
    <source>
        <dbReference type="SAM" id="MobiDB-lite"/>
    </source>
</evidence>
<feature type="compositionally biased region" description="Low complexity" evidence="1">
    <location>
        <begin position="1"/>
        <end position="23"/>
    </location>
</feature>
<dbReference type="Gene3D" id="3.10.350.10">
    <property type="entry name" value="LysM domain"/>
    <property type="match status" value="1"/>
</dbReference>
<feature type="region of interest" description="Disordered" evidence="1">
    <location>
        <begin position="1"/>
        <end position="26"/>
    </location>
</feature>
<sequence length="171" mass="16693">MARSTAASTALRTASSTASSTASPAVPGLRLISGGLDPNASSSSPTSAPPIAPNAAPVAGRMLRTLVAGLALAGLLAFAAVGVVTLLGADAAATVPASPAAVNHPIGVDATTTSSTPIEVVVQSGDTLWTIARRLHPTGEIRGLVDALAERAGSSALDAGQRIDISGLLGR</sequence>
<evidence type="ECO:0000256" key="2">
    <source>
        <dbReference type="SAM" id="Phobius"/>
    </source>
</evidence>
<evidence type="ECO:0000259" key="3">
    <source>
        <dbReference type="PROSITE" id="PS51782"/>
    </source>
</evidence>
<dbReference type="PROSITE" id="PS51782">
    <property type="entry name" value="LYSM"/>
    <property type="match status" value="1"/>
</dbReference>
<feature type="transmembrane region" description="Helical" evidence="2">
    <location>
        <begin position="66"/>
        <end position="89"/>
    </location>
</feature>
<keyword evidence="2" id="KW-0812">Transmembrane</keyword>
<accession>A0A6J5YL26</accession>
<proteinExistence type="predicted"/>
<evidence type="ECO:0000313" key="4">
    <source>
        <dbReference type="EMBL" id="CAB4324398.1"/>
    </source>
</evidence>
<keyword evidence="2" id="KW-0472">Membrane</keyword>
<dbReference type="SMART" id="SM00257">
    <property type="entry name" value="LysM"/>
    <property type="match status" value="1"/>
</dbReference>
<gene>
    <name evidence="4" type="ORF">UFOPK1392_02167</name>
</gene>
<dbReference type="CDD" id="cd00118">
    <property type="entry name" value="LysM"/>
    <property type="match status" value="1"/>
</dbReference>
<dbReference type="EMBL" id="CAEMXZ010000141">
    <property type="protein sequence ID" value="CAB4324398.1"/>
    <property type="molecule type" value="Genomic_DNA"/>
</dbReference>
<dbReference type="Pfam" id="PF01476">
    <property type="entry name" value="LysM"/>
    <property type="match status" value="1"/>
</dbReference>
<protein>
    <submittedName>
        <fullName evidence="4">Unannotated protein</fullName>
    </submittedName>
</protein>